<evidence type="ECO:0000256" key="5">
    <source>
        <dbReference type="ARBA" id="ARBA00023242"/>
    </source>
</evidence>
<dbReference type="GO" id="GO:0045944">
    <property type="term" value="P:positive regulation of transcription by RNA polymerase II"/>
    <property type="evidence" value="ECO:0007669"/>
    <property type="project" value="InterPro"/>
</dbReference>
<evidence type="ECO:0000313" key="11">
    <source>
        <dbReference type="Proteomes" id="UP000467841"/>
    </source>
</evidence>
<evidence type="ECO:0000313" key="10">
    <source>
        <dbReference type="EMBL" id="CAA7055334.1"/>
    </source>
</evidence>
<comment type="subunit">
    <text evidence="7">Interacts with MEE14/CBP1.</text>
</comment>
<evidence type="ECO:0000256" key="2">
    <source>
        <dbReference type="ARBA" id="ARBA00023015"/>
    </source>
</evidence>
<name>A0A6D2L6Y8_9BRAS</name>
<feature type="domain" description="MADS-box" evidence="9">
    <location>
        <begin position="17"/>
        <end position="59"/>
    </location>
</feature>
<dbReference type="PROSITE" id="PS50066">
    <property type="entry name" value="MADS_BOX_2"/>
    <property type="match status" value="1"/>
</dbReference>
<dbReference type="FunFam" id="3.40.1810.10:FF:000025">
    <property type="entry name" value="AGAMOUS-like 76"/>
    <property type="match status" value="1"/>
</dbReference>
<comment type="function">
    <text evidence="6">Probable transcription factor that may function in the maintenance of the proper function of the central cell in pollen tube attraction.</text>
</comment>
<dbReference type="GO" id="GO:0000987">
    <property type="term" value="F:cis-regulatory region sequence-specific DNA binding"/>
    <property type="evidence" value="ECO:0007669"/>
    <property type="project" value="InterPro"/>
</dbReference>
<keyword evidence="2" id="KW-0805">Transcription regulation</keyword>
<gene>
    <name evidence="10" type="ORF">MERR_LOCUS42570</name>
</gene>
<dbReference type="Gene3D" id="3.40.1810.10">
    <property type="entry name" value="Transcription factor, MADS-box"/>
    <property type="match status" value="1"/>
</dbReference>
<proteinExistence type="predicted"/>
<dbReference type="GO" id="GO:0005634">
    <property type="term" value="C:nucleus"/>
    <property type="evidence" value="ECO:0007669"/>
    <property type="project" value="UniProtKB-SubCell"/>
</dbReference>
<dbReference type="AlphaFoldDB" id="A0A6D2L6Y8"/>
<evidence type="ECO:0000259" key="9">
    <source>
        <dbReference type="PROSITE" id="PS50066"/>
    </source>
</evidence>
<dbReference type="InterPro" id="IPR002100">
    <property type="entry name" value="TF_MADSbox"/>
</dbReference>
<dbReference type="InterPro" id="IPR036879">
    <property type="entry name" value="TF_MADSbox_sf"/>
</dbReference>
<keyword evidence="8" id="KW-0175">Coiled coil</keyword>
<dbReference type="OrthoDB" id="601557at2759"/>
<keyword evidence="5" id="KW-0539">Nucleus</keyword>
<dbReference type="Pfam" id="PF00319">
    <property type="entry name" value="SRF-TF"/>
    <property type="match status" value="1"/>
</dbReference>
<comment type="caution">
    <text evidence="10">The sequence shown here is derived from an EMBL/GenBank/DDBJ whole genome shotgun (WGS) entry which is preliminary data.</text>
</comment>
<feature type="coiled-coil region" evidence="8">
    <location>
        <begin position="124"/>
        <end position="158"/>
    </location>
</feature>
<evidence type="ECO:0000256" key="4">
    <source>
        <dbReference type="ARBA" id="ARBA00023163"/>
    </source>
</evidence>
<dbReference type="InterPro" id="IPR033897">
    <property type="entry name" value="SRF-like_MADS-box"/>
</dbReference>
<keyword evidence="4" id="KW-0804">Transcription</keyword>
<dbReference type="GO" id="GO:0046983">
    <property type="term" value="F:protein dimerization activity"/>
    <property type="evidence" value="ECO:0007669"/>
    <property type="project" value="InterPro"/>
</dbReference>
<evidence type="ECO:0000256" key="8">
    <source>
        <dbReference type="SAM" id="Coils"/>
    </source>
</evidence>
<reference evidence="10" key="1">
    <citation type="submission" date="2020-01" db="EMBL/GenBank/DDBJ databases">
        <authorList>
            <person name="Mishra B."/>
        </authorList>
    </citation>
    <scope>NUCLEOTIDE SEQUENCE [LARGE SCALE GENOMIC DNA]</scope>
</reference>
<sequence length="400" mass="45469">MRSPPYSSSSSSSLASTSLTNRLETIFKKAYELTTLCDIEACVIHYGPDGELKTWPEDREKVRDLALRYSRLDEAKRSKKSVNLCGFLMKNKNVKTHLKKKAKMNELRYPISDHYSPDQISELIQSLEQSYSTLKERRRFLEAQKQKKEIKLEDHQSQSLNPSRFSLFMYNEGDATLSQIPLSALNFNQLPTQFTNGGYSAPAAQDSGLKNHLMHQELHACMSDNNNSNNFQHLCVSNTQDLSALPSELQESVNSFGLNQLMQQEEPYGFDQRMCTSDVTNSNNFQLSCVSNSNTQDLSALPSELQEPVNNFGLNQLMQQEELYGFEQSMCKSDTTNNNALDEFCSEFQVGNTSFLQEFPDMYTGYDVQSSESSLLQRSTLPSLYTVPNSYFLSDNSHFL</sequence>
<dbReference type="SUPFAM" id="SSF55455">
    <property type="entry name" value="SRF-like"/>
    <property type="match status" value="1"/>
</dbReference>
<keyword evidence="11" id="KW-1185">Reference proteome</keyword>
<dbReference type="SMART" id="SM00432">
    <property type="entry name" value="MADS"/>
    <property type="match status" value="1"/>
</dbReference>
<evidence type="ECO:0000256" key="6">
    <source>
        <dbReference type="ARBA" id="ARBA00059160"/>
    </source>
</evidence>
<keyword evidence="3" id="KW-0238">DNA-binding</keyword>
<accession>A0A6D2L6Y8</accession>
<dbReference type="GO" id="GO:0000981">
    <property type="term" value="F:DNA-binding transcription factor activity, RNA polymerase II-specific"/>
    <property type="evidence" value="ECO:0007669"/>
    <property type="project" value="InterPro"/>
</dbReference>
<dbReference type="CDD" id="cd00266">
    <property type="entry name" value="MADS_SRF_like"/>
    <property type="match status" value="1"/>
</dbReference>
<evidence type="ECO:0000256" key="7">
    <source>
        <dbReference type="ARBA" id="ARBA00064414"/>
    </source>
</evidence>
<dbReference type="Proteomes" id="UP000467841">
    <property type="component" value="Unassembled WGS sequence"/>
</dbReference>
<protein>
    <recommendedName>
        <fullName evidence="9">MADS-box domain-containing protein</fullName>
    </recommendedName>
</protein>
<organism evidence="10 11">
    <name type="scientific">Microthlaspi erraticum</name>
    <dbReference type="NCBI Taxonomy" id="1685480"/>
    <lineage>
        <taxon>Eukaryota</taxon>
        <taxon>Viridiplantae</taxon>
        <taxon>Streptophyta</taxon>
        <taxon>Embryophyta</taxon>
        <taxon>Tracheophyta</taxon>
        <taxon>Spermatophyta</taxon>
        <taxon>Magnoliopsida</taxon>
        <taxon>eudicotyledons</taxon>
        <taxon>Gunneridae</taxon>
        <taxon>Pentapetalae</taxon>
        <taxon>rosids</taxon>
        <taxon>malvids</taxon>
        <taxon>Brassicales</taxon>
        <taxon>Brassicaceae</taxon>
        <taxon>Coluteocarpeae</taxon>
        <taxon>Microthlaspi</taxon>
    </lineage>
</organism>
<dbReference type="EMBL" id="CACVBM020001607">
    <property type="protein sequence ID" value="CAA7055334.1"/>
    <property type="molecule type" value="Genomic_DNA"/>
</dbReference>
<evidence type="ECO:0000256" key="1">
    <source>
        <dbReference type="ARBA" id="ARBA00004123"/>
    </source>
</evidence>
<evidence type="ECO:0000256" key="3">
    <source>
        <dbReference type="ARBA" id="ARBA00023125"/>
    </source>
</evidence>
<comment type="subcellular location">
    <subcellularLocation>
        <location evidence="1">Nucleus</location>
    </subcellularLocation>
</comment>